<dbReference type="GO" id="GO:0016020">
    <property type="term" value="C:membrane"/>
    <property type="evidence" value="ECO:0007669"/>
    <property type="project" value="UniProtKB-SubCell"/>
</dbReference>
<keyword evidence="5 7" id="KW-0472">Membrane</keyword>
<gene>
    <name evidence="9" type="ORF">EVG20_g5443</name>
</gene>
<dbReference type="AlphaFoldDB" id="A0A4Y9YV75"/>
<comment type="caution">
    <text evidence="9">The sequence shown here is derived from an EMBL/GenBank/DDBJ whole genome shotgun (WGS) entry which is preliminary data.</text>
</comment>
<reference evidence="9 10" key="1">
    <citation type="submission" date="2019-02" db="EMBL/GenBank/DDBJ databases">
        <title>Genome sequencing of the rare red list fungi Dentipellis fragilis.</title>
        <authorList>
            <person name="Buettner E."/>
            <person name="Kellner H."/>
        </authorList>
    </citation>
    <scope>NUCLEOTIDE SEQUENCE [LARGE SCALE GENOMIC DNA]</scope>
    <source>
        <strain evidence="9 10">DSM 105465</strain>
    </source>
</reference>
<dbReference type="Pfam" id="PF09335">
    <property type="entry name" value="VTT_dom"/>
    <property type="match status" value="1"/>
</dbReference>
<proteinExistence type="predicted"/>
<evidence type="ECO:0000256" key="5">
    <source>
        <dbReference type="ARBA" id="ARBA00023136"/>
    </source>
</evidence>
<evidence type="ECO:0000256" key="3">
    <source>
        <dbReference type="ARBA" id="ARBA00022729"/>
    </source>
</evidence>
<feature type="region of interest" description="Disordered" evidence="6">
    <location>
        <begin position="431"/>
        <end position="459"/>
    </location>
</feature>
<dbReference type="OrthoDB" id="3364966at2759"/>
<evidence type="ECO:0000256" key="2">
    <source>
        <dbReference type="ARBA" id="ARBA00022692"/>
    </source>
</evidence>
<protein>
    <recommendedName>
        <fullName evidence="8">VTT domain-containing protein</fullName>
    </recommendedName>
</protein>
<dbReference type="InterPro" id="IPR032816">
    <property type="entry name" value="VTT_dom"/>
</dbReference>
<dbReference type="PANTHER" id="PTHR43220:SF21">
    <property type="entry name" value="TRANSMEMBRANE PROTEIN 41A"/>
    <property type="match status" value="1"/>
</dbReference>
<keyword evidence="2 7" id="KW-0812">Transmembrane</keyword>
<dbReference type="EMBL" id="SEOQ01000322">
    <property type="protein sequence ID" value="TFY65640.1"/>
    <property type="molecule type" value="Genomic_DNA"/>
</dbReference>
<comment type="subcellular location">
    <subcellularLocation>
        <location evidence="1">Membrane</location>
        <topology evidence="1">Multi-pass membrane protein</topology>
    </subcellularLocation>
</comment>
<evidence type="ECO:0000313" key="10">
    <source>
        <dbReference type="Proteomes" id="UP000298327"/>
    </source>
</evidence>
<dbReference type="InterPro" id="IPR045014">
    <property type="entry name" value="TM41A/B"/>
</dbReference>
<feature type="transmembrane region" description="Helical" evidence="7">
    <location>
        <begin position="239"/>
        <end position="265"/>
    </location>
</feature>
<evidence type="ECO:0000256" key="6">
    <source>
        <dbReference type="SAM" id="MobiDB-lite"/>
    </source>
</evidence>
<evidence type="ECO:0000256" key="4">
    <source>
        <dbReference type="ARBA" id="ARBA00022989"/>
    </source>
</evidence>
<dbReference type="PANTHER" id="PTHR43220">
    <property type="match status" value="1"/>
</dbReference>
<feature type="domain" description="VTT" evidence="8">
    <location>
        <begin position="239"/>
        <end position="353"/>
    </location>
</feature>
<evidence type="ECO:0000256" key="7">
    <source>
        <dbReference type="SAM" id="Phobius"/>
    </source>
</evidence>
<name>A0A4Y9YV75_9AGAM</name>
<evidence type="ECO:0000256" key="1">
    <source>
        <dbReference type="ARBA" id="ARBA00004141"/>
    </source>
</evidence>
<accession>A0A4Y9YV75</accession>
<keyword evidence="3" id="KW-0732">Signal</keyword>
<sequence>MATLAPPPSRHRASSTNLRPALTLHTLGTRAKNCLFEDVPCTPPPSVNNAKVSSPLQPPSKLSLVAARCWALLHMDSSLTYPSAPSSPRSSSDETILPLSAVSTHPPSVGDMFEPQQDSSFPRASPRLWWQRTPSVCSHFFTFCTRPTSPPYQVHAPILFVITLFPVSTALVILSFWSLPFTFSWPSNLADLAQLGRELHGYSQSGVGAMTHVIGIISIATIWMHACRDASHLECPRRALFSPLMATVLLSILTTVGSIFASLLATPLSPFLTRFFPRPLALARSAFESDADVATGTKSPAWVRLSVLRLVGVVPWSGINVACGVCGVALYDCLLGTFIGSIPWTAVTCQIGDILQTVAATPSPNPQTISSVLASPDIIIKLVFLSFLSLAPILGRDYLRAWISSAGKDALSSERTPRWAWVKEWRAKVRIPSRSRSRSQGEKETEALTLEMTEKLQQS</sequence>
<evidence type="ECO:0000313" key="9">
    <source>
        <dbReference type="EMBL" id="TFY65640.1"/>
    </source>
</evidence>
<keyword evidence="4 7" id="KW-1133">Transmembrane helix</keyword>
<organism evidence="9 10">
    <name type="scientific">Dentipellis fragilis</name>
    <dbReference type="NCBI Taxonomy" id="205917"/>
    <lineage>
        <taxon>Eukaryota</taxon>
        <taxon>Fungi</taxon>
        <taxon>Dikarya</taxon>
        <taxon>Basidiomycota</taxon>
        <taxon>Agaricomycotina</taxon>
        <taxon>Agaricomycetes</taxon>
        <taxon>Russulales</taxon>
        <taxon>Hericiaceae</taxon>
        <taxon>Dentipellis</taxon>
    </lineage>
</organism>
<dbReference type="Proteomes" id="UP000298327">
    <property type="component" value="Unassembled WGS sequence"/>
</dbReference>
<feature type="transmembrane region" description="Helical" evidence="7">
    <location>
        <begin position="156"/>
        <end position="179"/>
    </location>
</feature>
<feature type="transmembrane region" description="Helical" evidence="7">
    <location>
        <begin position="207"/>
        <end position="227"/>
    </location>
</feature>
<evidence type="ECO:0000259" key="8">
    <source>
        <dbReference type="Pfam" id="PF09335"/>
    </source>
</evidence>
<dbReference type="STRING" id="205917.A0A4Y9YV75"/>
<keyword evidence="10" id="KW-1185">Reference proteome</keyword>